<organism evidence="5">
    <name type="scientific">Rodentolepis nana</name>
    <name type="common">Dwarf tapeworm</name>
    <name type="synonym">Hymenolepis nana</name>
    <dbReference type="NCBI Taxonomy" id="102285"/>
    <lineage>
        <taxon>Eukaryota</taxon>
        <taxon>Metazoa</taxon>
        <taxon>Spiralia</taxon>
        <taxon>Lophotrochozoa</taxon>
        <taxon>Platyhelminthes</taxon>
        <taxon>Cestoda</taxon>
        <taxon>Eucestoda</taxon>
        <taxon>Cyclophyllidea</taxon>
        <taxon>Hymenolepididae</taxon>
        <taxon>Rodentolepis</taxon>
    </lineage>
</organism>
<feature type="transmembrane region" description="Helical" evidence="2">
    <location>
        <begin position="12"/>
        <end position="33"/>
    </location>
</feature>
<keyword evidence="2" id="KW-0472">Membrane</keyword>
<dbReference type="EMBL" id="UZAE01002234">
    <property type="protein sequence ID" value="VDN99540.1"/>
    <property type="molecule type" value="Genomic_DNA"/>
</dbReference>
<evidence type="ECO:0000313" key="5">
    <source>
        <dbReference type="WBParaSite" id="HNAJ_0000368401-mRNA-1"/>
    </source>
</evidence>
<dbReference type="InterPro" id="IPR029044">
    <property type="entry name" value="Nucleotide-diphossugar_trans"/>
</dbReference>
<feature type="region of interest" description="Disordered" evidence="1">
    <location>
        <begin position="157"/>
        <end position="214"/>
    </location>
</feature>
<gene>
    <name evidence="3" type="ORF">HNAJ_LOCUS3681</name>
</gene>
<dbReference type="Gene3D" id="3.90.550.10">
    <property type="entry name" value="Spore Coat Polysaccharide Biosynthesis Protein SpsA, Chain A"/>
    <property type="match status" value="1"/>
</dbReference>
<evidence type="ECO:0000256" key="2">
    <source>
        <dbReference type="SAM" id="Phobius"/>
    </source>
</evidence>
<dbReference type="OrthoDB" id="6159198at2759"/>
<evidence type="ECO:0000256" key="1">
    <source>
        <dbReference type="SAM" id="MobiDB-lite"/>
    </source>
</evidence>
<accession>A0A0R3T9E5</accession>
<dbReference type="AlphaFoldDB" id="A0A0R3T9E5"/>
<keyword evidence="2" id="KW-1133">Transmembrane helix</keyword>
<reference evidence="3 4" key="2">
    <citation type="submission" date="2018-11" db="EMBL/GenBank/DDBJ databases">
        <authorList>
            <consortium name="Pathogen Informatics"/>
        </authorList>
    </citation>
    <scope>NUCLEOTIDE SEQUENCE [LARGE SCALE GENOMIC DNA]</scope>
</reference>
<protein>
    <submittedName>
        <fullName evidence="5">Transmembrane protein</fullName>
    </submittedName>
</protein>
<dbReference type="WBParaSite" id="HNAJ_0000368401-mRNA-1">
    <property type="protein sequence ID" value="HNAJ_0000368401-mRNA-1"/>
    <property type="gene ID" value="HNAJ_0000368401"/>
</dbReference>
<sequence>MRTLFFRRPKKQLILGGLLGIFVVLFFLARYHAPERIHVSLSAGGNANPLRGRLQNDREEIPLAVALARDRDNANIKKNKLKFKNNVDVVAPDQIADFIKEHRGPHQPAAVEKHFGVGGDGDVNIHGVPLPDNAQVAQDSLQAIHDAAKVHENQEEANLPVPDNMEPDANPQNDPAERIENEEDDGGIPFHLTPRRPPEKSSSLTKGPGEAGKAVVINKESLSSIEREKYEEGEKNNAFNEYASNLISVRRYLPDIRESQ</sequence>
<proteinExistence type="predicted"/>
<evidence type="ECO:0000313" key="3">
    <source>
        <dbReference type="EMBL" id="VDN99540.1"/>
    </source>
</evidence>
<name>A0A0R3T9E5_RODNA</name>
<dbReference type="Proteomes" id="UP000278807">
    <property type="component" value="Unassembled WGS sequence"/>
</dbReference>
<reference evidence="5" key="1">
    <citation type="submission" date="2017-02" db="UniProtKB">
        <authorList>
            <consortium name="WormBaseParasite"/>
        </authorList>
    </citation>
    <scope>IDENTIFICATION</scope>
</reference>
<evidence type="ECO:0000313" key="4">
    <source>
        <dbReference type="Proteomes" id="UP000278807"/>
    </source>
</evidence>
<keyword evidence="2" id="KW-0812">Transmembrane</keyword>
<keyword evidence="4" id="KW-1185">Reference proteome</keyword>
<dbReference type="STRING" id="102285.A0A0R3T9E5"/>